<dbReference type="AlphaFoldDB" id="M5S4X3"/>
<reference evidence="1 2" key="1">
    <citation type="journal article" date="2013" name="Mar. Genomics">
        <title>Expression of sulfatases in Rhodopirellula baltica and the diversity of sulfatases in the genus Rhodopirellula.</title>
        <authorList>
            <person name="Wegner C.E."/>
            <person name="Richter-Heitmann T."/>
            <person name="Klindworth A."/>
            <person name="Klockow C."/>
            <person name="Richter M."/>
            <person name="Achstetter T."/>
            <person name="Glockner F.O."/>
            <person name="Harder J."/>
        </authorList>
    </citation>
    <scope>NUCLEOTIDE SEQUENCE [LARGE SCALE GENOMIC DNA]</scope>
    <source>
        <strain evidence="1 2">SM1</strain>
    </source>
</reference>
<dbReference type="Proteomes" id="UP000011991">
    <property type="component" value="Unassembled WGS sequence"/>
</dbReference>
<keyword evidence="2" id="KW-1185">Reference proteome</keyword>
<name>M5S4X3_9BACT</name>
<dbReference type="PATRIC" id="fig|1265738.3.peg.388"/>
<dbReference type="EMBL" id="ANOG01000055">
    <property type="protein sequence ID" value="EMI22692.1"/>
    <property type="molecule type" value="Genomic_DNA"/>
</dbReference>
<sequence length="42" mass="4494">MANLTFCGAAGTVTGSCSLVESEGKQFLAIAGCFRERKQRRV</sequence>
<dbReference type="Gene3D" id="3.60.15.10">
    <property type="entry name" value="Ribonuclease Z/Hydroxyacylglutathione hydrolase-like"/>
    <property type="match status" value="1"/>
</dbReference>
<protein>
    <submittedName>
        <fullName evidence="1">Uncharacterized protein</fullName>
    </submittedName>
</protein>
<evidence type="ECO:0000313" key="2">
    <source>
        <dbReference type="Proteomes" id="UP000011991"/>
    </source>
</evidence>
<proteinExistence type="predicted"/>
<dbReference type="SUPFAM" id="SSF56281">
    <property type="entry name" value="Metallo-hydrolase/oxidoreductase"/>
    <property type="match status" value="1"/>
</dbReference>
<comment type="caution">
    <text evidence="1">The sequence shown here is derived from an EMBL/GenBank/DDBJ whole genome shotgun (WGS) entry which is preliminary data.</text>
</comment>
<gene>
    <name evidence="1" type="ORF">RMSM_00385</name>
</gene>
<accession>M5S4X3</accession>
<organism evidence="1 2">
    <name type="scientific">Rhodopirellula maiorica SM1</name>
    <dbReference type="NCBI Taxonomy" id="1265738"/>
    <lineage>
        <taxon>Bacteria</taxon>
        <taxon>Pseudomonadati</taxon>
        <taxon>Planctomycetota</taxon>
        <taxon>Planctomycetia</taxon>
        <taxon>Pirellulales</taxon>
        <taxon>Pirellulaceae</taxon>
        <taxon>Novipirellula</taxon>
    </lineage>
</organism>
<dbReference type="InterPro" id="IPR036866">
    <property type="entry name" value="RibonucZ/Hydroxyglut_hydro"/>
</dbReference>
<evidence type="ECO:0000313" key="1">
    <source>
        <dbReference type="EMBL" id="EMI22692.1"/>
    </source>
</evidence>